<evidence type="ECO:0000313" key="2">
    <source>
        <dbReference type="EMBL" id="MBB5693340.1"/>
    </source>
</evidence>
<dbReference type="InterPro" id="IPR052909">
    <property type="entry name" value="Transposase_6_like"/>
</dbReference>
<organism evidence="2 3">
    <name type="scientific">Muricoccus pecuniae</name>
    <dbReference type="NCBI Taxonomy" id="693023"/>
    <lineage>
        <taxon>Bacteria</taxon>
        <taxon>Pseudomonadati</taxon>
        <taxon>Pseudomonadota</taxon>
        <taxon>Alphaproteobacteria</taxon>
        <taxon>Acetobacterales</taxon>
        <taxon>Roseomonadaceae</taxon>
        <taxon>Muricoccus</taxon>
    </lineage>
</organism>
<dbReference type="Proteomes" id="UP000580654">
    <property type="component" value="Unassembled WGS sequence"/>
</dbReference>
<evidence type="ECO:0000313" key="3">
    <source>
        <dbReference type="Proteomes" id="UP000580654"/>
    </source>
</evidence>
<dbReference type="Pfam" id="PF13340">
    <property type="entry name" value="DUF4096"/>
    <property type="match status" value="1"/>
</dbReference>
<dbReference type="InterPro" id="IPR025161">
    <property type="entry name" value="IS402-like_dom"/>
</dbReference>
<sequence length="200" mass="22622">MSHTTSRLTPPRPWSPLTDLQWHALAPYVLPRAPQGRRIADLRHRMDAIFHLASTPGDPWRLLPEAYGRPETVARFFRRLTRAGLWHRLLEALAECGPDHPLRGIEYAILRATRRAARLGGMPLLLLIRKLGLRTALNGPPWLLPDPLLSETLRRAPMPPAPRTALQLAAAKSYLRSIEALARAALGRRRIPRTVRLAWP</sequence>
<dbReference type="RefSeq" id="WP_184515335.1">
    <property type="nucleotide sequence ID" value="NZ_JACIJD010000005.1"/>
</dbReference>
<feature type="domain" description="Insertion element IS402-like" evidence="1">
    <location>
        <begin position="17"/>
        <end position="89"/>
    </location>
</feature>
<keyword evidence="3" id="KW-1185">Reference proteome</keyword>
<accession>A0A840Y178</accession>
<protein>
    <submittedName>
        <fullName evidence="2">Transposase</fullName>
    </submittedName>
</protein>
<dbReference type="EMBL" id="JACIJD010000005">
    <property type="protein sequence ID" value="MBB5693340.1"/>
    <property type="molecule type" value="Genomic_DNA"/>
</dbReference>
<dbReference type="PANTHER" id="PTHR46637">
    <property type="entry name" value="TIS1421-TRANSPOSASE PROTEIN A"/>
    <property type="match status" value="1"/>
</dbReference>
<reference evidence="2 3" key="1">
    <citation type="submission" date="2020-08" db="EMBL/GenBank/DDBJ databases">
        <title>Genomic Encyclopedia of Type Strains, Phase IV (KMG-IV): sequencing the most valuable type-strain genomes for metagenomic binning, comparative biology and taxonomic classification.</title>
        <authorList>
            <person name="Goeker M."/>
        </authorList>
    </citation>
    <scope>NUCLEOTIDE SEQUENCE [LARGE SCALE GENOMIC DNA]</scope>
    <source>
        <strain evidence="2 3">DSM 25622</strain>
    </source>
</reference>
<comment type="caution">
    <text evidence="2">The sequence shown here is derived from an EMBL/GenBank/DDBJ whole genome shotgun (WGS) entry which is preliminary data.</text>
</comment>
<proteinExistence type="predicted"/>
<evidence type="ECO:0000259" key="1">
    <source>
        <dbReference type="Pfam" id="PF13340"/>
    </source>
</evidence>
<dbReference type="AlphaFoldDB" id="A0A840Y178"/>
<dbReference type="PANTHER" id="PTHR46637:SF1">
    <property type="entry name" value="BLL5188 PROTEIN"/>
    <property type="match status" value="1"/>
</dbReference>
<name>A0A840Y178_9PROT</name>
<gene>
    <name evidence="2" type="ORF">FHS87_001369</name>
</gene>